<gene>
    <name evidence="7" type="ORF">EW142_01030</name>
</gene>
<keyword evidence="2" id="KW-0597">Phosphoprotein</keyword>
<dbReference type="OrthoDB" id="9786835at2"/>
<dbReference type="RefSeq" id="WP_130608409.1">
    <property type="nucleotide sequence ID" value="NZ_SGIU01000001.1"/>
</dbReference>
<dbReference type="GO" id="GO:0009055">
    <property type="term" value="F:electron transfer activity"/>
    <property type="evidence" value="ECO:0007669"/>
    <property type="project" value="InterPro"/>
</dbReference>
<keyword evidence="3" id="KW-0285">Flavoprotein</keyword>
<evidence type="ECO:0000313" key="8">
    <source>
        <dbReference type="Proteomes" id="UP000291981"/>
    </source>
</evidence>
<reference evidence="7 8" key="1">
    <citation type="submission" date="2019-02" db="EMBL/GenBank/DDBJ databases">
        <title>Draft genome sequence of Muricauda sp. 176CP4-71.</title>
        <authorList>
            <person name="Park J.-S."/>
        </authorList>
    </citation>
    <scope>NUCLEOTIDE SEQUENCE [LARGE SCALE GENOMIC DNA]</scope>
    <source>
        <strain evidence="7 8">176CP4-71</strain>
    </source>
</reference>
<keyword evidence="5" id="KW-0249">Electron transport</keyword>
<dbReference type="InterPro" id="IPR007329">
    <property type="entry name" value="FMN-bd"/>
</dbReference>
<dbReference type="GO" id="GO:0022900">
    <property type="term" value="P:electron transport chain"/>
    <property type="evidence" value="ECO:0007669"/>
    <property type="project" value="InterPro"/>
</dbReference>
<evidence type="ECO:0000256" key="5">
    <source>
        <dbReference type="ARBA" id="ARBA00022982"/>
    </source>
</evidence>
<sequence>MKTKYLFLLLMPLIWSCKEKTEKKDLETVIVEVQETKKLPEELFSIAQFAGLSLSDSVEVNSQMRFLSIAENQSIDSLDMYQAIDLFKDRITKGVTTAYPIFEISESGLIVLTVVNKGYGGNIRGLFLIDKNTLEIKKVAFEHMAESEGYGAAITYSSFENQFVGTKINFQGNSFGLNQDGKDIIKGGKTIDGISGATITSRLTVQMVNEELKKHKNYFIN</sequence>
<evidence type="ECO:0000256" key="3">
    <source>
        <dbReference type="ARBA" id="ARBA00022630"/>
    </source>
</evidence>
<accession>A0A4V2HSN1</accession>
<organism evidence="7 8">
    <name type="scientific">Flagellimonas allohymeniacidonis</name>
    <dbReference type="NCBI Taxonomy" id="2517819"/>
    <lineage>
        <taxon>Bacteria</taxon>
        <taxon>Pseudomonadati</taxon>
        <taxon>Bacteroidota</taxon>
        <taxon>Flavobacteriia</taxon>
        <taxon>Flavobacteriales</taxon>
        <taxon>Flavobacteriaceae</taxon>
        <taxon>Flagellimonas</taxon>
    </lineage>
</organism>
<dbReference type="SMART" id="SM00900">
    <property type="entry name" value="FMN_bind"/>
    <property type="match status" value="1"/>
</dbReference>
<dbReference type="Pfam" id="PF04205">
    <property type="entry name" value="FMN_bind"/>
    <property type="match status" value="1"/>
</dbReference>
<feature type="domain" description="FMN-binding" evidence="6">
    <location>
        <begin position="118"/>
        <end position="215"/>
    </location>
</feature>
<dbReference type="Proteomes" id="UP000291981">
    <property type="component" value="Unassembled WGS sequence"/>
</dbReference>
<keyword evidence="1" id="KW-0813">Transport</keyword>
<name>A0A4V2HSN1_9FLAO</name>
<keyword evidence="4" id="KW-0288">FMN</keyword>
<comment type="caution">
    <text evidence="7">The sequence shown here is derived from an EMBL/GenBank/DDBJ whole genome shotgun (WGS) entry which is preliminary data.</text>
</comment>
<dbReference type="AlphaFoldDB" id="A0A4V2HSN1"/>
<dbReference type="EMBL" id="SGIU01000001">
    <property type="protein sequence ID" value="TAI48420.1"/>
    <property type="molecule type" value="Genomic_DNA"/>
</dbReference>
<proteinExistence type="predicted"/>
<evidence type="ECO:0000259" key="6">
    <source>
        <dbReference type="SMART" id="SM00900"/>
    </source>
</evidence>
<dbReference type="InterPro" id="IPR010209">
    <property type="entry name" value="Ion_transpt_RnfG/RsxG"/>
</dbReference>
<dbReference type="PANTHER" id="PTHR36118:SF1">
    <property type="entry name" value="ION-TRANSLOCATING OXIDOREDUCTASE COMPLEX SUBUNIT G"/>
    <property type="match status" value="1"/>
</dbReference>
<dbReference type="PANTHER" id="PTHR36118">
    <property type="entry name" value="ION-TRANSLOCATING OXIDOREDUCTASE COMPLEX SUBUNIT G"/>
    <property type="match status" value="1"/>
</dbReference>
<evidence type="ECO:0000313" key="7">
    <source>
        <dbReference type="EMBL" id="TAI48420.1"/>
    </source>
</evidence>
<dbReference type="GO" id="GO:0005886">
    <property type="term" value="C:plasma membrane"/>
    <property type="evidence" value="ECO:0007669"/>
    <property type="project" value="InterPro"/>
</dbReference>
<keyword evidence="8" id="KW-1185">Reference proteome</keyword>
<protein>
    <submittedName>
        <fullName evidence="7">FMN-binding protein</fullName>
    </submittedName>
</protein>
<evidence type="ECO:0000256" key="2">
    <source>
        <dbReference type="ARBA" id="ARBA00022553"/>
    </source>
</evidence>
<evidence type="ECO:0000256" key="4">
    <source>
        <dbReference type="ARBA" id="ARBA00022643"/>
    </source>
</evidence>
<evidence type="ECO:0000256" key="1">
    <source>
        <dbReference type="ARBA" id="ARBA00022448"/>
    </source>
</evidence>
<dbReference type="GO" id="GO:0010181">
    <property type="term" value="F:FMN binding"/>
    <property type="evidence" value="ECO:0007669"/>
    <property type="project" value="InterPro"/>
</dbReference>